<name>A0A087D6A5_9BIFI</name>
<dbReference type="GO" id="GO:0006355">
    <property type="term" value="P:regulation of DNA-templated transcription"/>
    <property type="evidence" value="ECO:0007669"/>
    <property type="project" value="InterPro"/>
</dbReference>
<proteinExistence type="predicted"/>
<gene>
    <name evidence="3" type="ORF">BSCA_1836</name>
</gene>
<dbReference type="SUPFAM" id="SSF46955">
    <property type="entry name" value="Putative DNA-binding domain"/>
    <property type="match status" value="1"/>
</dbReference>
<dbReference type="InterPro" id="IPR000551">
    <property type="entry name" value="MerR-type_HTH_dom"/>
</dbReference>
<dbReference type="Gene3D" id="1.10.1660.10">
    <property type="match status" value="1"/>
</dbReference>
<comment type="caution">
    <text evidence="3">The sequence shown here is derived from an EMBL/GenBank/DDBJ whole genome shotgun (WGS) entry which is preliminary data.</text>
</comment>
<dbReference type="AlphaFoldDB" id="A0A087D6A5"/>
<keyword evidence="4" id="KW-1185">Reference proteome</keyword>
<evidence type="ECO:0000313" key="4">
    <source>
        <dbReference type="Proteomes" id="UP000029033"/>
    </source>
</evidence>
<feature type="region of interest" description="Disordered" evidence="1">
    <location>
        <begin position="1"/>
        <end position="29"/>
    </location>
</feature>
<dbReference type="InterPro" id="IPR009061">
    <property type="entry name" value="DNA-bd_dom_put_sf"/>
</dbReference>
<sequence length="240" mass="26647">MRASGVRMTAVRETRWPEGKSDMAETQGKRQAGDLHLLVPLEERDRLDARDAVQGELFVTSDAQDAKRGYRGTVASKVAGITYRQLDYWARKQIVEPSITPSHGSGSRRLYSFKDVVILAVSKKLLDAGVNLQNVTAAISFLSQRSIGQLENVTIMCDGQNVHECTTSEEMIDLLRSGKAMFAVSVGSLWHQIETALEHEDYVDLENAPASTGAGRPIDELTAMRMRRKLEAQRAQRESV</sequence>
<accession>A0A087D6A5</accession>
<dbReference type="Pfam" id="PF13411">
    <property type="entry name" value="MerR_1"/>
    <property type="match status" value="1"/>
</dbReference>
<feature type="domain" description="HTH merR-type" evidence="2">
    <location>
        <begin position="70"/>
        <end position="142"/>
    </location>
</feature>
<protein>
    <submittedName>
        <fullName evidence="3">Putative MerR family transcriptional regulator</fullName>
    </submittedName>
</protein>
<organism evidence="3 4">
    <name type="scientific">Bifidobacterium scardovii</name>
    <dbReference type="NCBI Taxonomy" id="158787"/>
    <lineage>
        <taxon>Bacteria</taxon>
        <taxon>Bacillati</taxon>
        <taxon>Actinomycetota</taxon>
        <taxon>Actinomycetes</taxon>
        <taxon>Bifidobacteriales</taxon>
        <taxon>Bifidobacteriaceae</taxon>
        <taxon>Bifidobacterium</taxon>
    </lineage>
</organism>
<dbReference type="eggNOG" id="COG0789">
    <property type="taxonomic scope" value="Bacteria"/>
</dbReference>
<evidence type="ECO:0000256" key="1">
    <source>
        <dbReference type="SAM" id="MobiDB-lite"/>
    </source>
</evidence>
<dbReference type="GO" id="GO:0003677">
    <property type="term" value="F:DNA binding"/>
    <property type="evidence" value="ECO:0007669"/>
    <property type="project" value="InterPro"/>
</dbReference>
<dbReference type="Proteomes" id="UP000029033">
    <property type="component" value="Unassembled WGS sequence"/>
</dbReference>
<evidence type="ECO:0000259" key="2">
    <source>
        <dbReference type="SMART" id="SM00422"/>
    </source>
</evidence>
<evidence type="ECO:0000313" key="3">
    <source>
        <dbReference type="EMBL" id="KFI91055.1"/>
    </source>
</evidence>
<dbReference type="SMART" id="SM00422">
    <property type="entry name" value="HTH_MERR"/>
    <property type="match status" value="1"/>
</dbReference>
<reference evidence="3 4" key="1">
    <citation type="submission" date="2014-03" db="EMBL/GenBank/DDBJ databases">
        <title>Genomics of Bifidobacteria.</title>
        <authorList>
            <person name="Ventura M."/>
            <person name="Milani C."/>
            <person name="Lugli G.A."/>
        </authorList>
    </citation>
    <scope>NUCLEOTIDE SEQUENCE [LARGE SCALE GENOMIC DNA]</scope>
    <source>
        <strain evidence="3 4">LMG 21589</strain>
    </source>
</reference>
<dbReference type="STRING" id="158787.BSCA_1836"/>
<feature type="compositionally biased region" description="Basic and acidic residues" evidence="1">
    <location>
        <begin position="10"/>
        <end position="29"/>
    </location>
</feature>
<dbReference type="EMBL" id="JGZO01000025">
    <property type="protein sequence ID" value="KFI91055.1"/>
    <property type="molecule type" value="Genomic_DNA"/>
</dbReference>